<feature type="signal peptide" evidence="2">
    <location>
        <begin position="1"/>
        <end position="15"/>
    </location>
</feature>
<feature type="compositionally biased region" description="Low complexity" evidence="1">
    <location>
        <begin position="274"/>
        <end position="305"/>
    </location>
</feature>
<reference evidence="3 4" key="1">
    <citation type="journal article" date="2015" name="BMC Genomics">
        <title>Gene expression during zombie ant biting behavior reflects the complexity underlying fungal parasitic behavioral manipulation.</title>
        <authorList>
            <person name="de Bekker C."/>
            <person name="Ohm R.A."/>
            <person name="Loreto R.G."/>
            <person name="Sebastian A."/>
            <person name="Albert I."/>
            <person name="Merrow M."/>
            <person name="Brachmann A."/>
            <person name="Hughes D.P."/>
        </authorList>
    </citation>
    <scope>NUCLEOTIDE SEQUENCE [LARGE SCALE GENOMIC DNA]</scope>
    <source>
        <strain evidence="3 4">SC16a</strain>
    </source>
</reference>
<evidence type="ECO:0000256" key="1">
    <source>
        <dbReference type="SAM" id="MobiDB-lite"/>
    </source>
</evidence>
<feature type="compositionally biased region" description="Polar residues" evidence="1">
    <location>
        <begin position="417"/>
        <end position="439"/>
    </location>
</feature>
<sequence length="462" mass="48004">MKAICILSAIASVCCEPTDNPARRAWASRQELADIAARQVPNHNSNLTPTVTEMLVATMRVESSQGDIPVSAEHILIACPSDQLDCFADNASVDMVPGSMPTTPSSTSASWTRTTAESRTMFVCPTDQANCFNGHGPTRTITTAKSSETVRYAKYIMVCPSGDPDCNEDSAGEGKGRTNTRATTTENTSQKATPTASVLICPLEHPDCGEGSGGVDSGPTSTPSLTRTHPRLTGPQSQLGPVASVSSPLPMKHRPQSAAAFICPFDKPNCYLDTTGTTTDPTNPAPGTSTGNGQPLQSPSSSQLSDKTMVADNDSPALSTKPSQLSLPGRLFKGPLPSPEGLTRITSSLEPTDVGPLSRHPAIPGSADSRQASHTSPSFRSTDAWETSRTSSSPSSTAVRHSSSTSLESDSTEMSQDPLTSSSPVSTEAQHASNPQQTGGVAGRSYGSARMVAAVAGLLAVA</sequence>
<keyword evidence="2" id="KW-0732">Signal</keyword>
<accession>A0A2A9PLE6</accession>
<keyword evidence="4" id="KW-1185">Reference proteome</keyword>
<feature type="region of interest" description="Disordered" evidence="1">
    <location>
        <begin position="274"/>
        <end position="443"/>
    </location>
</feature>
<feature type="chain" id="PRO_5012857652" evidence="2">
    <location>
        <begin position="16"/>
        <end position="462"/>
    </location>
</feature>
<feature type="compositionally biased region" description="Low complexity" evidence="1">
    <location>
        <begin position="387"/>
        <end position="415"/>
    </location>
</feature>
<protein>
    <submittedName>
        <fullName evidence="3">Uncharacterized protein</fullName>
    </submittedName>
</protein>
<feature type="compositionally biased region" description="Polar residues" evidence="1">
    <location>
        <begin position="218"/>
        <end position="227"/>
    </location>
</feature>
<organism evidence="3 4">
    <name type="scientific">Ophiocordyceps unilateralis</name>
    <name type="common">Zombie-ant fungus</name>
    <name type="synonym">Torrubia unilateralis</name>
    <dbReference type="NCBI Taxonomy" id="268505"/>
    <lineage>
        <taxon>Eukaryota</taxon>
        <taxon>Fungi</taxon>
        <taxon>Dikarya</taxon>
        <taxon>Ascomycota</taxon>
        <taxon>Pezizomycotina</taxon>
        <taxon>Sordariomycetes</taxon>
        <taxon>Hypocreomycetidae</taxon>
        <taxon>Hypocreales</taxon>
        <taxon>Ophiocordycipitaceae</taxon>
        <taxon>Ophiocordyceps</taxon>
    </lineage>
</organism>
<evidence type="ECO:0000256" key="2">
    <source>
        <dbReference type="SAM" id="SignalP"/>
    </source>
</evidence>
<evidence type="ECO:0000313" key="3">
    <source>
        <dbReference type="EMBL" id="PFH62315.1"/>
    </source>
</evidence>
<feature type="compositionally biased region" description="Polar residues" evidence="1">
    <location>
        <begin position="368"/>
        <end position="385"/>
    </location>
</feature>
<proteinExistence type="predicted"/>
<feature type="compositionally biased region" description="Polar residues" evidence="1">
    <location>
        <begin position="234"/>
        <end position="247"/>
    </location>
</feature>
<dbReference type="EMBL" id="LAZP02000033">
    <property type="protein sequence ID" value="PFH62315.1"/>
    <property type="molecule type" value="Genomic_DNA"/>
</dbReference>
<feature type="compositionally biased region" description="Low complexity" evidence="1">
    <location>
        <begin position="177"/>
        <end position="188"/>
    </location>
</feature>
<comment type="caution">
    <text evidence="3">The sequence shown here is derived from an EMBL/GenBank/DDBJ whole genome shotgun (WGS) entry which is preliminary data.</text>
</comment>
<feature type="region of interest" description="Disordered" evidence="1">
    <location>
        <begin position="163"/>
        <end position="251"/>
    </location>
</feature>
<dbReference type="AlphaFoldDB" id="A0A2A9PLE6"/>
<evidence type="ECO:0000313" key="4">
    <source>
        <dbReference type="Proteomes" id="UP000037136"/>
    </source>
</evidence>
<feature type="compositionally biased region" description="Polar residues" evidence="1">
    <location>
        <begin position="316"/>
        <end position="326"/>
    </location>
</feature>
<gene>
    <name evidence="3" type="ORF">XA68_14175</name>
</gene>
<dbReference type="Proteomes" id="UP000037136">
    <property type="component" value="Unassembled WGS sequence"/>
</dbReference>
<name>A0A2A9PLE6_OPHUN</name>
<reference evidence="3 4" key="2">
    <citation type="journal article" date="2017" name="Sci. Rep.">
        <title>Ant-infecting Ophiocordyceps genomes reveal a high diversity of potential behavioral manipulation genes and a possible major role for enterotoxins.</title>
        <authorList>
            <person name="de Bekker C."/>
            <person name="Ohm R.A."/>
            <person name="Evans H.C."/>
            <person name="Brachmann A."/>
            <person name="Hughes D.P."/>
        </authorList>
    </citation>
    <scope>NUCLEOTIDE SEQUENCE [LARGE SCALE GENOMIC DNA]</scope>
    <source>
        <strain evidence="3 4">SC16a</strain>
    </source>
</reference>